<accession>A0ABS9Y1C3</accession>
<evidence type="ECO:0000256" key="1">
    <source>
        <dbReference type="SAM" id="MobiDB-lite"/>
    </source>
</evidence>
<dbReference type="RefSeq" id="WP_242762756.1">
    <property type="nucleotide sequence ID" value="NZ_JALDAY010000002.1"/>
</dbReference>
<sequence length="222" mass="23187">MPENPETPAPQNGPAGTDPVTPGTGEDVPQTPATEAGDQGAPEGADDLGDAGKRALDSMKGKWHTERDRRRELEAELAALKAPKPSDDNQPDADAIRAEADREATARANARVLKSEIKAAAAGKLADPADALAYLDLSSFEVDASGEVDADEISEAIEDLLSRKPYLAATSRPRFQGSGDGGAARKASGPSQLTRADLKGMTPQQIHAAKTEGRLKDLLSGK</sequence>
<proteinExistence type="predicted"/>
<comment type="caution">
    <text evidence="2">The sequence shown here is derived from an EMBL/GenBank/DDBJ whole genome shotgun (WGS) entry which is preliminary data.</text>
</comment>
<feature type="compositionally biased region" description="Basic and acidic residues" evidence="1">
    <location>
        <begin position="50"/>
        <end position="74"/>
    </location>
</feature>
<reference evidence="2" key="1">
    <citation type="submission" date="2022-03" db="EMBL/GenBank/DDBJ databases">
        <title>Streptomyces 7R015 and 7R016 isolated from Barleria lupulina in Thailand.</title>
        <authorList>
            <person name="Kanchanasin P."/>
            <person name="Phongsopitanun W."/>
            <person name="Tanasupawat S."/>
        </authorList>
    </citation>
    <scope>NUCLEOTIDE SEQUENCE</scope>
    <source>
        <strain evidence="2">7R015</strain>
    </source>
</reference>
<organism evidence="2 3">
    <name type="scientific">Streptomyces cylindrosporus</name>
    <dbReference type="NCBI Taxonomy" id="2927583"/>
    <lineage>
        <taxon>Bacteria</taxon>
        <taxon>Bacillati</taxon>
        <taxon>Actinomycetota</taxon>
        <taxon>Actinomycetes</taxon>
        <taxon>Kitasatosporales</taxon>
        <taxon>Streptomycetaceae</taxon>
        <taxon>Streptomyces</taxon>
    </lineage>
</organism>
<name>A0ABS9Y1C3_9ACTN</name>
<keyword evidence="3" id="KW-1185">Reference proteome</keyword>
<feature type="compositionally biased region" description="Basic and acidic residues" evidence="1">
    <location>
        <begin position="209"/>
        <end position="222"/>
    </location>
</feature>
<protein>
    <recommendedName>
        <fullName evidence="4">Scaffolding protein</fullName>
    </recommendedName>
</protein>
<dbReference type="Proteomes" id="UP001165269">
    <property type="component" value="Unassembled WGS sequence"/>
</dbReference>
<evidence type="ECO:0000313" key="3">
    <source>
        <dbReference type="Proteomes" id="UP001165269"/>
    </source>
</evidence>
<evidence type="ECO:0000313" key="2">
    <source>
        <dbReference type="EMBL" id="MCI3271017.1"/>
    </source>
</evidence>
<dbReference type="EMBL" id="JALDAY010000002">
    <property type="protein sequence ID" value="MCI3271017.1"/>
    <property type="molecule type" value="Genomic_DNA"/>
</dbReference>
<feature type="region of interest" description="Disordered" evidence="1">
    <location>
        <begin position="168"/>
        <end position="222"/>
    </location>
</feature>
<feature type="region of interest" description="Disordered" evidence="1">
    <location>
        <begin position="1"/>
        <end position="105"/>
    </location>
</feature>
<evidence type="ECO:0008006" key="4">
    <source>
        <dbReference type="Google" id="ProtNLM"/>
    </source>
</evidence>
<gene>
    <name evidence="2" type="ORF">MQP27_07820</name>
</gene>
<feature type="compositionally biased region" description="Basic and acidic residues" evidence="1">
    <location>
        <begin position="94"/>
        <end position="105"/>
    </location>
</feature>